<feature type="binding site" evidence="10">
    <location>
        <position position="164"/>
    </location>
    <ligand>
        <name>FMN</name>
        <dbReference type="ChEBI" id="CHEBI:58210"/>
    </ligand>
</feature>
<sequence>MQPLTLDEVEAVARNKLPRHVYDFYAAGSDQQKALARNREAFSRLLIRPRVLIDVSTVDTSTSLLGASLSLPIGIAPSAMQRLAGGDGELDVAEAASAMNLNLTLSSQSTTKLEDVIGVNQKCHALGRPAPPFWMQLYLYEDAQKSLPLISRAEAAGYQALVLTVDTPVLGNRLCERKTAVVLPKGMSIPNVDNPQPSSKNQPSINRQLMNASTAADAKAIRDKYGPSMHSSSMTWEKTVKFLRDVTKMKIILKGIMTSEDAALAVEHGVDAIIVSNHGGRQLDDAPSTIEALPEVVEAVQGRIPVLLDGGVRTGADVYKALALGADFVLVGRPALWGLASNGREGVETVMNILERELSRTMALAGVKSIKEITKNTLGIAAKDRFGVAKL</sequence>
<evidence type="ECO:0000256" key="3">
    <source>
        <dbReference type="ARBA" id="ARBA00022630"/>
    </source>
</evidence>
<evidence type="ECO:0000256" key="7">
    <source>
        <dbReference type="ARBA" id="ARBA00073420"/>
    </source>
</evidence>
<organism evidence="12 13">
    <name type="scientific">Stachybotrys elegans</name>
    <dbReference type="NCBI Taxonomy" id="80388"/>
    <lineage>
        <taxon>Eukaryota</taxon>
        <taxon>Fungi</taxon>
        <taxon>Dikarya</taxon>
        <taxon>Ascomycota</taxon>
        <taxon>Pezizomycotina</taxon>
        <taxon>Sordariomycetes</taxon>
        <taxon>Hypocreomycetidae</taxon>
        <taxon>Hypocreales</taxon>
        <taxon>Stachybotryaceae</taxon>
        <taxon>Stachybotrys</taxon>
    </lineage>
</organism>
<feature type="binding site" evidence="10">
    <location>
        <position position="276"/>
    </location>
    <ligand>
        <name>FMN</name>
        <dbReference type="ChEBI" id="CHEBI:58210"/>
    </ligand>
</feature>
<dbReference type="InterPro" id="IPR012133">
    <property type="entry name" value="Alpha-hydoxy_acid_DH_FMN"/>
</dbReference>
<dbReference type="InterPro" id="IPR008259">
    <property type="entry name" value="FMN_hydac_DH_AS"/>
</dbReference>
<comment type="similarity">
    <text evidence="6">Belongs to the FMN-dependent alpha-hydroxy acid dehydrogenase family.</text>
</comment>
<dbReference type="Pfam" id="PF01070">
    <property type="entry name" value="FMN_dh"/>
    <property type="match status" value="1"/>
</dbReference>
<keyword evidence="3 10" id="KW-0285">Flavoprotein</keyword>
<dbReference type="Proteomes" id="UP000813444">
    <property type="component" value="Unassembled WGS sequence"/>
</dbReference>
<keyword evidence="5" id="KW-0560">Oxidoreductase</keyword>
<feature type="binding site" evidence="10">
    <location>
        <begin position="332"/>
        <end position="333"/>
    </location>
    <ligand>
        <name>FMN</name>
        <dbReference type="ChEBI" id="CHEBI:58210"/>
    </ligand>
</feature>
<dbReference type="PROSITE" id="PS51349">
    <property type="entry name" value="FMN_HYDROXY_ACID_DH_2"/>
    <property type="match status" value="1"/>
</dbReference>
<dbReference type="PANTHER" id="PTHR10578:SF107">
    <property type="entry name" value="2-HYDROXYACID OXIDASE 1"/>
    <property type="match status" value="1"/>
</dbReference>
<dbReference type="AlphaFoldDB" id="A0A8K0T048"/>
<protein>
    <recommendedName>
        <fullName evidence="7">Oxidase FUB9</fullName>
    </recommendedName>
    <alternativeName>
        <fullName evidence="8">Fusaric acid biosynthesis protein 9</fullName>
    </alternativeName>
</protein>
<accession>A0A8K0T048</accession>
<feature type="binding site" evidence="10">
    <location>
        <position position="106"/>
    </location>
    <ligand>
        <name>FMN</name>
        <dbReference type="ChEBI" id="CHEBI:58210"/>
    </ligand>
</feature>
<dbReference type="SMART" id="SM01240">
    <property type="entry name" value="IMPDH"/>
    <property type="match status" value="1"/>
</dbReference>
<dbReference type="InterPro" id="IPR037396">
    <property type="entry name" value="FMN_HAD"/>
</dbReference>
<dbReference type="PIRSF" id="PIRSF000138">
    <property type="entry name" value="Al-hdrx_acd_dh"/>
    <property type="match status" value="1"/>
</dbReference>
<dbReference type="EMBL" id="JAGPNK010000003">
    <property type="protein sequence ID" value="KAH7324156.1"/>
    <property type="molecule type" value="Genomic_DNA"/>
</dbReference>
<keyword evidence="4 10" id="KW-0288">FMN</keyword>
<feature type="binding site" evidence="10">
    <location>
        <position position="281"/>
    </location>
    <ligand>
        <name>glyoxylate</name>
        <dbReference type="ChEBI" id="CHEBI:36655"/>
    </ligand>
</feature>
<dbReference type="SUPFAM" id="SSF51395">
    <property type="entry name" value="FMN-linked oxidoreductases"/>
    <property type="match status" value="1"/>
</dbReference>
<evidence type="ECO:0000256" key="8">
    <source>
        <dbReference type="ARBA" id="ARBA00083297"/>
    </source>
</evidence>
<dbReference type="InterPro" id="IPR000262">
    <property type="entry name" value="FMN-dep_DH"/>
</dbReference>
<feature type="binding site" evidence="10">
    <location>
        <position position="278"/>
    </location>
    <ligand>
        <name>glyoxylate</name>
        <dbReference type="ChEBI" id="CHEBI:36655"/>
    </ligand>
</feature>
<feature type="domain" description="FMN hydroxy acid dehydrogenase" evidence="11">
    <location>
        <begin position="1"/>
        <end position="383"/>
    </location>
</feature>
<dbReference type="GO" id="GO:0010181">
    <property type="term" value="F:FMN binding"/>
    <property type="evidence" value="ECO:0007669"/>
    <property type="project" value="InterPro"/>
</dbReference>
<evidence type="ECO:0000256" key="4">
    <source>
        <dbReference type="ARBA" id="ARBA00022643"/>
    </source>
</evidence>
<evidence type="ECO:0000259" key="11">
    <source>
        <dbReference type="PROSITE" id="PS51349"/>
    </source>
</evidence>
<dbReference type="CDD" id="cd02809">
    <property type="entry name" value="alpha_hydroxyacid_oxid_FMN"/>
    <property type="match status" value="1"/>
</dbReference>
<comment type="cofactor">
    <cofactor evidence="1">
        <name>FMN</name>
        <dbReference type="ChEBI" id="CHEBI:58210"/>
    </cofactor>
</comment>
<proteinExistence type="inferred from homology"/>
<feature type="binding site" evidence="10">
    <location>
        <begin position="77"/>
        <end position="79"/>
    </location>
    <ligand>
        <name>FMN</name>
        <dbReference type="ChEBI" id="CHEBI:58210"/>
    </ligand>
</feature>
<feature type="binding site" evidence="10">
    <location>
        <begin position="309"/>
        <end position="313"/>
    </location>
    <ligand>
        <name>FMN</name>
        <dbReference type="ChEBI" id="CHEBI:58210"/>
    </ligand>
</feature>
<dbReference type="PANTHER" id="PTHR10578">
    <property type="entry name" value="S -2-HYDROXY-ACID OXIDASE-RELATED"/>
    <property type="match status" value="1"/>
</dbReference>
<keyword evidence="13" id="KW-1185">Reference proteome</keyword>
<name>A0A8K0T048_9HYPO</name>
<feature type="binding site" evidence="10">
    <location>
        <position position="254"/>
    </location>
    <ligand>
        <name>FMN</name>
        <dbReference type="ChEBI" id="CHEBI:58210"/>
    </ligand>
</feature>
<evidence type="ECO:0000256" key="5">
    <source>
        <dbReference type="ARBA" id="ARBA00023002"/>
    </source>
</evidence>
<evidence type="ECO:0000313" key="12">
    <source>
        <dbReference type="EMBL" id="KAH7324156.1"/>
    </source>
</evidence>
<dbReference type="OrthoDB" id="1925334at2759"/>
<feature type="binding site" evidence="10">
    <location>
        <position position="173"/>
    </location>
    <ligand>
        <name>glyoxylate</name>
        <dbReference type="ChEBI" id="CHEBI:36655"/>
    </ligand>
</feature>
<gene>
    <name evidence="12" type="ORF">B0I35DRAFT_387765</name>
</gene>
<dbReference type="FunFam" id="3.20.20.70:FF:000056">
    <property type="entry name" value="hydroxyacid oxidase 2"/>
    <property type="match status" value="1"/>
</dbReference>
<dbReference type="PROSITE" id="PS00557">
    <property type="entry name" value="FMN_HYDROXY_ACID_DH_1"/>
    <property type="match status" value="1"/>
</dbReference>
<comment type="caution">
    <text evidence="12">The sequence shown here is derived from an EMBL/GenBank/DDBJ whole genome shotgun (WGS) entry which is preliminary data.</text>
</comment>
<dbReference type="GO" id="GO:0005737">
    <property type="term" value="C:cytoplasm"/>
    <property type="evidence" value="ECO:0007669"/>
    <property type="project" value="UniProtKB-ARBA"/>
</dbReference>
<reference evidence="12" key="1">
    <citation type="journal article" date="2021" name="Nat. Commun.">
        <title>Genetic determinants of endophytism in the Arabidopsis root mycobiome.</title>
        <authorList>
            <person name="Mesny F."/>
            <person name="Miyauchi S."/>
            <person name="Thiergart T."/>
            <person name="Pickel B."/>
            <person name="Atanasova L."/>
            <person name="Karlsson M."/>
            <person name="Huettel B."/>
            <person name="Barry K.W."/>
            <person name="Haridas S."/>
            <person name="Chen C."/>
            <person name="Bauer D."/>
            <person name="Andreopoulos W."/>
            <person name="Pangilinan J."/>
            <person name="LaButti K."/>
            <person name="Riley R."/>
            <person name="Lipzen A."/>
            <person name="Clum A."/>
            <person name="Drula E."/>
            <person name="Henrissat B."/>
            <person name="Kohler A."/>
            <person name="Grigoriev I.V."/>
            <person name="Martin F.M."/>
            <person name="Hacquard S."/>
        </authorList>
    </citation>
    <scope>NUCLEOTIDE SEQUENCE</scope>
    <source>
        <strain evidence="12">MPI-CAGE-CH-0235</strain>
    </source>
</reference>
<dbReference type="GO" id="GO:0016491">
    <property type="term" value="F:oxidoreductase activity"/>
    <property type="evidence" value="ECO:0007669"/>
    <property type="project" value="UniProtKB-KW"/>
</dbReference>
<comment type="pathway">
    <text evidence="2">Mycotoxin biosynthesis.</text>
</comment>
<feature type="binding site" evidence="10">
    <location>
        <position position="136"/>
    </location>
    <ligand>
        <name>FMN</name>
        <dbReference type="ChEBI" id="CHEBI:58210"/>
    </ligand>
</feature>
<dbReference type="InterPro" id="IPR013785">
    <property type="entry name" value="Aldolase_TIM"/>
</dbReference>
<feature type="active site" description="Proton acceptor" evidence="9">
    <location>
        <position position="278"/>
    </location>
</feature>
<evidence type="ECO:0000256" key="2">
    <source>
        <dbReference type="ARBA" id="ARBA00004685"/>
    </source>
</evidence>
<dbReference type="Gene3D" id="3.20.20.70">
    <property type="entry name" value="Aldolase class I"/>
    <property type="match status" value="1"/>
</dbReference>
<evidence type="ECO:0000313" key="13">
    <source>
        <dbReference type="Proteomes" id="UP000813444"/>
    </source>
</evidence>
<evidence type="ECO:0000256" key="1">
    <source>
        <dbReference type="ARBA" id="ARBA00001917"/>
    </source>
</evidence>
<feature type="binding site" evidence="10">
    <location>
        <position position="138"/>
    </location>
    <ligand>
        <name>glyoxylate</name>
        <dbReference type="ChEBI" id="CHEBI:36655"/>
    </ligand>
</feature>
<evidence type="ECO:0000256" key="6">
    <source>
        <dbReference type="ARBA" id="ARBA00024042"/>
    </source>
</evidence>
<evidence type="ECO:0000256" key="10">
    <source>
        <dbReference type="PIRSR" id="PIRSR000138-2"/>
    </source>
</evidence>
<evidence type="ECO:0000256" key="9">
    <source>
        <dbReference type="PIRSR" id="PIRSR000138-1"/>
    </source>
</evidence>